<dbReference type="Proteomes" id="UP000016543">
    <property type="component" value="Unassembled WGS sequence"/>
</dbReference>
<sequence length="325" mass="37321">MKQDTQLKFYAIDEPIDKVEDTTADMNAEAAETIAISTRRKGQTKLRKLALVTVVAVFIGVLTETILGIYGAFQSSFWLGSLWLVVSVLLCLTLFGFFIREWWLLRKLKQRWQMQAHFDEQSHIQALHRPDLEQQWQQQRQSHWNEQEIATRFEQDILANVDQTAMRRIRKWSLEAAALVAISPSSLADMLLLLWRNQRMISELSRLYGVKLGYWSRIKLWRHILTNLAYAGVSELIVDMGSQWLSTELVARFSARAAQGVGAGLLTARLGLQTIRLVRPLPYVHTQKPSLLSMQKLLVKDLAKQFPTMFKNKSEHAPSDTSQSL</sequence>
<dbReference type="PANTHER" id="PTHR39342:SF1">
    <property type="entry name" value="UPF0283 MEMBRANE PROTEIN YCJF"/>
    <property type="match status" value="1"/>
</dbReference>
<keyword evidence="4" id="KW-0997">Cell inner membrane</keyword>
<protein>
    <recommendedName>
        <fullName evidence="11">TIGR01620 family protein</fullName>
    </recommendedName>
</protein>
<dbReference type="InterPro" id="IPR006507">
    <property type="entry name" value="UPF0283"/>
</dbReference>
<evidence type="ECO:0000256" key="7">
    <source>
        <dbReference type="ARBA" id="ARBA00023136"/>
    </source>
</evidence>
<feature type="transmembrane region" description="Helical" evidence="8">
    <location>
        <begin position="77"/>
        <end position="99"/>
    </location>
</feature>
<keyword evidence="6 8" id="KW-1133">Transmembrane helix</keyword>
<evidence type="ECO:0000256" key="6">
    <source>
        <dbReference type="ARBA" id="ARBA00022989"/>
    </source>
</evidence>
<reference evidence="9 10" key="1">
    <citation type="submission" date="2006-01" db="EMBL/GenBank/DDBJ databases">
        <authorList>
            <person name="Brettar I."/>
            <person name="Hofle M."/>
            <person name="Ferriera S."/>
            <person name="Johnson J."/>
            <person name="Kravitz S."/>
            <person name="Halpern A."/>
            <person name="Remington K."/>
            <person name="Beeson K."/>
            <person name="Tran B."/>
            <person name="Rogers Y.-H."/>
            <person name="Friedman R."/>
            <person name="Venter J.C."/>
        </authorList>
    </citation>
    <scope>NUCLEOTIDE SEQUENCE [LARGE SCALE GENOMIC DNA]</scope>
    <source>
        <strain evidence="9 10">OS145</strain>
    </source>
</reference>
<keyword evidence="5 8" id="KW-0812">Transmembrane</keyword>
<comment type="subcellular location">
    <subcellularLocation>
        <location evidence="1">Cell inner membrane</location>
        <topology evidence="1">Multi-pass membrane protein</topology>
    </subcellularLocation>
</comment>
<evidence type="ECO:0008006" key="11">
    <source>
        <dbReference type="Google" id="ProtNLM"/>
    </source>
</evidence>
<keyword evidence="7 8" id="KW-0472">Membrane</keyword>
<dbReference type="Pfam" id="PF05128">
    <property type="entry name" value="DUF697"/>
    <property type="match status" value="1"/>
</dbReference>
<evidence type="ECO:0000256" key="2">
    <source>
        <dbReference type="ARBA" id="ARBA00008255"/>
    </source>
</evidence>
<evidence type="ECO:0000256" key="8">
    <source>
        <dbReference type="SAM" id="Phobius"/>
    </source>
</evidence>
<evidence type="ECO:0000256" key="3">
    <source>
        <dbReference type="ARBA" id="ARBA00022475"/>
    </source>
</evidence>
<dbReference type="EMBL" id="AAMX01000009">
    <property type="protein sequence ID" value="EAQ32036.1"/>
    <property type="molecule type" value="Genomic_DNA"/>
</dbReference>
<keyword evidence="3" id="KW-1003">Cell membrane</keyword>
<proteinExistence type="inferred from homology"/>
<evidence type="ECO:0000256" key="4">
    <source>
        <dbReference type="ARBA" id="ARBA00022519"/>
    </source>
</evidence>
<comment type="caution">
    <text evidence="9">The sequence shown here is derived from an EMBL/GenBank/DDBJ whole genome shotgun (WGS) entry which is preliminary data.</text>
</comment>
<dbReference type="NCBIfam" id="TIGR01620">
    <property type="entry name" value="hyp_HI0043"/>
    <property type="match status" value="1"/>
</dbReference>
<feature type="transmembrane region" description="Helical" evidence="8">
    <location>
        <begin position="176"/>
        <end position="195"/>
    </location>
</feature>
<name>A0ABM9WM25_9GAMM</name>
<dbReference type="PANTHER" id="PTHR39342">
    <property type="entry name" value="UPF0283 MEMBRANE PROTEIN YCJF"/>
    <property type="match status" value="1"/>
</dbReference>
<comment type="similarity">
    <text evidence="2">Belongs to the UPF0283 family.</text>
</comment>
<dbReference type="InterPro" id="IPR021147">
    <property type="entry name" value="DUF697"/>
</dbReference>
<evidence type="ECO:0000256" key="1">
    <source>
        <dbReference type="ARBA" id="ARBA00004429"/>
    </source>
</evidence>
<gene>
    <name evidence="9" type="ORF">OS145_07162</name>
</gene>
<keyword evidence="10" id="KW-1185">Reference proteome</keyword>
<organism evidence="9 10">
    <name type="scientific">Idiomarina baltica OS145</name>
    <dbReference type="NCBI Taxonomy" id="314276"/>
    <lineage>
        <taxon>Bacteria</taxon>
        <taxon>Pseudomonadati</taxon>
        <taxon>Pseudomonadota</taxon>
        <taxon>Gammaproteobacteria</taxon>
        <taxon>Alteromonadales</taxon>
        <taxon>Idiomarinaceae</taxon>
        <taxon>Idiomarina</taxon>
    </lineage>
</organism>
<evidence type="ECO:0000313" key="10">
    <source>
        <dbReference type="Proteomes" id="UP000016543"/>
    </source>
</evidence>
<accession>A0ABM9WM25</accession>
<dbReference type="RefSeq" id="WP_006956016.1">
    <property type="nucleotide sequence ID" value="NZ_CH672406.1"/>
</dbReference>
<feature type="transmembrane region" description="Helical" evidence="8">
    <location>
        <begin position="49"/>
        <end position="71"/>
    </location>
</feature>
<evidence type="ECO:0000313" key="9">
    <source>
        <dbReference type="EMBL" id="EAQ32036.1"/>
    </source>
</evidence>
<evidence type="ECO:0000256" key="5">
    <source>
        <dbReference type="ARBA" id="ARBA00022692"/>
    </source>
</evidence>